<organism evidence="1 2">
    <name type="scientific">Xenopus laevis</name>
    <name type="common">African clawed frog</name>
    <dbReference type="NCBI Taxonomy" id="8355"/>
    <lineage>
        <taxon>Eukaryota</taxon>
        <taxon>Metazoa</taxon>
        <taxon>Chordata</taxon>
        <taxon>Craniata</taxon>
        <taxon>Vertebrata</taxon>
        <taxon>Euteleostomi</taxon>
        <taxon>Amphibia</taxon>
        <taxon>Batrachia</taxon>
        <taxon>Anura</taxon>
        <taxon>Pipoidea</taxon>
        <taxon>Pipidae</taxon>
        <taxon>Xenopodinae</taxon>
        <taxon>Xenopus</taxon>
        <taxon>Xenopus</taxon>
    </lineage>
</organism>
<evidence type="ECO:0000313" key="1">
    <source>
        <dbReference type="EMBL" id="OCT63860.1"/>
    </source>
</evidence>
<accession>A0A974H494</accession>
<gene>
    <name evidence="1" type="ORF">XELAEV_18044955mg</name>
</gene>
<dbReference type="Proteomes" id="UP000694892">
    <property type="component" value="Chromosome 9_10L"/>
</dbReference>
<name>A0A974H494_XENLA</name>
<evidence type="ECO:0000313" key="2">
    <source>
        <dbReference type="Proteomes" id="UP000694892"/>
    </source>
</evidence>
<dbReference type="AlphaFoldDB" id="A0A974H494"/>
<sequence>MTPVFQGRNEESQRIVTEMITLTFPTKQNKNLRYKSMWLTKQLFYREINCRSPSIPFGSQSKVPIY</sequence>
<protein>
    <submittedName>
        <fullName evidence="1">Uncharacterized protein</fullName>
    </submittedName>
</protein>
<reference evidence="2" key="1">
    <citation type="journal article" date="2016" name="Nature">
        <title>Genome evolution in the allotetraploid frog Xenopus laevis.</title>
        <authorList>
            <person name="Session A.M."/>
            <person name="Uno Y."/>
            <person name="Kwon T."/>
            <person name="Chapman J.A."/>
            <person name="Toyoda A."/>
            <person name="Takahashi S."/>
            <person name="Fukui A."/>
            <person name="Hikosaka A."/>
            <person name="Suzuki A."/>
            <person name="Kondo M."/>
            <person name="van Heeringen S.J."/>
            <person name="Quigley I."/>
            <person name="Heinz S."/>
            <person name="Ogino H."/>
            <person name="Ochi H."/>
            <person name="Hellsten U."/>
            <person name="Lyons J.B."/>
            <person name="Simakov O."/>
            <person name="Putnam N."/>
            <person name="Stites J."/>
            <person name="Kuroki Y."/>
            <person name="Tanaka T."/>
            <person name="Michiue T."/>
            <person name="Watanabe M."/>
            <person name="Bogdanovic O."/>
            <person name="Lister R."/>
            <person name="Georgiou G."/>
            <person name="Paranjpe S.S."/>
            <person name="van Kruijsbergen I."/>
            <person name="Shu S."/>
            <person name="Carlson J."/>
            <person name="Kinoshita T."/>
            <person name="Ohta Y."/>
            <person name="Mawaribuchi S."/>
            <person name="Jenkins J."/>
            <person name="Grimwood J."/>
            <person name="Schmutz J."/>
            <person name="Mitros T."/>
            <person name="Mozaffari S.V."/>
            <person name="Suzuki Y."/>
            <person name="Haramoto Y."/>
            <person name="Yamamoto T.S."/>
            <person name="Takagi C."/>
            <person name="Heald R."/>
            <person name="Miller K."/>
            <person name="Haudenschild C."/>
            <person name="Kitzman J."/>
            <person name="Nakayama T."/>
            <person name="Izutsu Y."/>
            <person name="Robert J."/>
            <person name="Fortriede J."/>
            <person name="Burns K."/>
            <person name="Lotay V."/>
            <person name="Karimi K."/>
            <person name="Yasuoka Y."/>
            <person name="Dichmann D.S."/>
            <person name="Flajnik M.F."/>
            <person name="Houston D.W."/>
            <person name="Shendure J."/>
            <person name="DuPasquier L."/>
            <person name="Vize P.D."/>
            <person name="Zorn A.M."/>
            <person name="Ito M."/>
            <person name="Marcotte E.M."/>
            <person name="Wallingford J.B."/>
            <person name="Ito Y."/>
            <person name="Asashima M."/>
            <person name="Ueno N."/>
            <person name="Matsuda Y."/>
            <person name="Veenstra G.J."/>
            <person name="Fujiyama A."/>
            <person name="Harland R.M."/>
            <person name="Taira M."/>
            <person name="Rokhsar D.S."/>
        </authorList>
    </citation>
    <scope>NUCLEOTIDE SEQUENCE [LARGE SCALE GENOMIC DNA]</scope>
    <source>
        <strain evidence="2">J</strain>
    </source>
</reference>
<dbReference type="EMBL" id="CM004482">
    <property type="protein sequence ID" value="OCT63860.1"/>
    <property type="molecule type" value="Genomic_DNA"/>
</dbReference>
<proteinExistence type="predicted"/>